<organism evidence="1 2">
    <name type="scientific">Litchfieldella rifensis</name>
    <dbReference type="NCBI Taxonomy" id="762643"/>
    <lineage>
        <taxon>Bacteria</taxon>
        <taxon>Pseudomonadati</taxon>
        <taxon>Pseudomonadota</taxon>
        <taxon>Gammaproteobacteria</taxon>
        <taxon>Oceanospirillales</taxon>
        <taxon>Halomonadaceae</taxon>
        <taxon>Litchfieldella</taxon>
    </lineage>
</organism>
<dbReference type="Pfam" id="PF06080">
    <property type="entry name" value="DUF938"/>
    <property type="match status" value="1"/>
</dbReference>
<keyword evidence="2" id="KW-1185">Reference proteome</keyword>
<dbReference type="RefSeq" id="WP_386770332.1">
    <property type="nucleotide sequence ID" value="NZ_JBHRUG010000001.1"/>
</dbReference>
<reference evidence="2" key="1">
    <citation type="journal article" date="2019" name="Int. J. Syst. Evol. Microbiol.">
        <title>The Global Catalogue of Microorganisms (GCM) 10K type strain sequencing project: providing services to taxonomists for standard genome sequencing and annotation.</title>
        <authorList>
            <consortium name="The Broad Institute Genomics Platform"/>
            <consortium name="The Broad Institute Genome Sequencing Center for Infectious Disease"/>
            <person name="Wu L."/>
            <person name="Ma J."/>
        </authorList>
    </citation>
    <scope>NUCLEOTIDE SEQUENCE [LARGE SCALE GENOMIC DNA]</scope>
    <source>
        <strain evidence="2">CECT 7698</strain>
    </source>
</reference>
<dbReference type="InterPro" id="IPR010342">
    <property type="entry name" value="DUF938"/>
</dbReference>
<dbReference type="InterPro" id="IPR029063">
    <property type="entry name" value="SAM-dependent_MTases_sf"/>
</dbReference>
<dbReference type="EMBL" id="JBHRUG010000001">
    <property type="protein sequence ID" value="MFC3281999.1"/>
    <property type="molecule type" value="Genomic_DNA"/>
</dbReference>
<proteinExistence type="predicted"/>
<dbReference type="Proteomes" id="UP001595579">
    <property type="component" value="Unassembled WGS sequence"/>
</dbReference>
<accession>A0ABV7LI08</accession>
<dbReference type="SUPFAM" id="SSF53335">
    <property type="entry name" value="S-adenosyl-L-methionine-dependent methyltransferases"/>
    <property type="match status" value="1"/>
</dbReference>
<dbReference type="PANTHER" id="PTHR20974">
    <property type="entry name" value="UPF0585 PROTEIN CG18661"/>
    <property type="match status" value="1"/>
</dbReference>
<evidence type="ECO:0000313" key="1">
    <source>
        <dbReference type="EMBL" id="MFC3281999.1"/>
    </source>
</evidence>
<protein>
    <submittedName>
        <fullName evidence="1">DUF938 domain-containing protein</fullName>
    </submittedName>
</protein>
<gene>
    <name evidence="1" type="ORF">ACFOEV_00070</name>
</gene>
<dbReference type="Gene3D" id="3.40.50.150">
    <property type="entry name" value="Vaccinia Virus protein VP39"/>
    <property type="match status" value="1"/>
</dbReference>
<dbReference type="PANTHER" id="PTHR20974:SF0">
    <property type="entry name" value="UPF0585 PROTEIN CG18661"/>
    <property type="match status" value="1"/>
</dbReference>
<dbReference type="CDD" id="cd02440">
    <property type="entry name" value="AdoMet_MTases"/>
    <property type="match status" value="1"/>
</dbReference>
<comment type="caution">
    <text evidence="1">The sequence shown here is derived from an EMBL/GenBank/DDBJ whole genome shotgun (WGS) entry which is preliminary data.</text>
</comment>
<evidence type="ECO:0000313" key="2">
    <source>
        <dbReference type="Proteomes" id="UP001595579"/>
    </source>
</evidence>
<sequence>MDTPGPASEPDARLSSPAAARNREPILEVLREWLPAHGTVLEIASGSGEHALHFARGLPALVWQPSDPASRARTSIAAWREHAGLPNLRPPVALDVTRIPWPVVAFDALVCINMLHISSWEATQALMAQAGQRLPERGVLYLYGPFRRGGEHTAPSNAAFDADLRARDSRWGIRDLDAVVELAGQHGLVLETVVEMPANNLSVVLRRLA</sequence>
<name>A0ABV7LI08_9GAMM</name>